<dbReference type="Proteomes" id="UP001500740">
    <property type="component" value="Unassembled WGS sequence"/>
</dbReference>
<dbReference type="InterPro" id="IPR040983">
    <property type="entry name" value="Bact_RF_family5"/>
</dbReference>
<sequence length="267" mass="31265">MALRKVLQQLENYKSEKPNRVFTMYLNTDLADQDQQGGEWKIHLKNGLNNFEHYLQKDGDSDEKRNFWAVKEKVENYMHEHQKDLKKSVVIFATGEGDIWFSERLQMPVQTAFHWEDQPVLDQLKSLNKQFPKTGIVLTQKEQIKLIDAELGAVNDTTLYELDLNTEDWKQHQGPHHADSNLGSGGVKSSKKDELAERFEENRSRWYKSIAPKIDQYAKNNNWDAIYLVGSSVEVDELERNMNKQVDDKINKNLLDHEEMKIIEEVM</sequence>
<dbReference type="RefSeq" id="WP_343783491.1">
    <property type="nucleotide sequence ID" value="NZ_BAAACZ010000017.1"/>
</dbReference>
<evidence type="ECO:0000313" key="3">
    <source>
        <dbReference type="Proteomes" id="UP001500740"/>
    </source>
</evidence>
<organism evidence="2 3">
    <name type="scientific">Alkalibacillus silvisoli</name>
    <dbReference type="NCBI Taxonomy" id="392823"/>
    <lineage>
        <taxon>Bacteria</taxon>
        <taxon>Bacillati</taxon>
        <taxon>Bacillota</taxon>
        <taxon>Bacilli</taxon>
        <taxon>Bacillales</taxon>
        <taxon>Bacillaceae</taxon>
        <taxon>Alkalibacillus</taxon>
    </lineage>
</organism>
<accession>A0ABP3JVF1</accession>
<dbReference type="Pfam" id="PF18846">
    <property type="entry name" value="baeRF_family5"/>
    <property type="match status" value="1"/>
</dbReference>
<proteinExistence type="predicted"/>
<keyword evidence="3" id="KW-1185">Reference proteome</keyword>
<reference evidence="3" key="1">
    <citation type="journal article" date="2019" name="Int. J. Syst. Evol. Microbiol.">
        <title>The Global Catalogue of Microorganisms (GCM) 10K type strain sequencing project: providing services to taxonomists for standard genome sequencing and annotation.</title>
        <authorList>
            <consortium name="The Broad Institute Genomics Platform"/>
            <consortium name="The Broad Institute Genome Sequencing Center for Infectious Disease"/>
            <person name="Wu L."/>
            <person name="Ma J."/>
        </authorList>
    </citation>
    <scope>NUCLEOTIDE SEQUENCE [LARGE SCALE GENOMIC DNA]</scope>
    <source>
        <strain evidence="3">JCM 14193</strain>
    </source>
</reference>
<protein>
    <submittedName>
        <fullName evidence="2">VLRF1 family aeRF1-type release factor</fullName>
    </submittedName>
</protein>
<evidence type="ECO:0000256" key="1">
    <source>
        <dbReference type="SAM" id="MobiDB-lite"/>
    </source>
</evidence>
<feature type="compositionally biased region" description="Basic and acidic residues" evidence="1">
    <location>
        <begin position="170"/>
        <end position="179"/>
    </location>
</feature>
<gene>
    <name evidence="2" type="ORF">GCM10008935_20790</name>
</gene>
<feature type="region of interest" description="Disordered" evidence="1">
    <location>
        <begin position="170"/>
        <end position="194"/>
    </location>
</feature>
<comment type="caution">
    <text evidence="2">The sequence shown here is derived from an EMBL/GenBank/DDBJ whole genome shotgun (WGS) entry which is preliminary data.</text>
</comment>
<dbReference type="EMBL" id="BAAACZ010000017">
    <property type="protein sequence ID" value="GAA0464858.1"/>
    <property type="molecule type" value="Genomic_DNA"/>
</dbReference>
<evidence type="ECO:0000313" key="2">
    <source>
        <dbReference type="EMBL" id="GAA0464858.1"/>
    </source>
</evidence>
<name>A0ABP3JVF1_9BACI</name>